<dbReference type="Gene3D" id="3.40.190.10">
    <property type="entry name" value="Periplasmic binding protein-like II"/>
    <property type="match status" value="1"/>
</dbReference>
<dbReference type="GO" id="GO:0033014">
    <property type="term" value="P:tetrapyrrole biosynthetic process"/>
    <property type="evidence" value="ECO:0007669"/>
    <property type="project" value="InterPro"/>
</dbReference>
<gene>
    <name evidence="2" type="ORF">TOPH_01038</name>
</gene>
<dbReference type="Pfam" id="PF01379">
    <property type="entry name" value="Porphobil_deam"/>
    <property type="match status" value="1"/>
</dbReference>
<proteinExistence type="predicted"/>
<sequence length="30" mass="3335">MTTTGDRDQNTALHNFGGKGLWTSQLEELL</sequence>
<dbReference type="EMBL" id="LFRF01000002">
    <property type="protein sequence ID" value="KND94267.1"/>
    <property type="molecule type" value="Genomic_DNA"/>
</dbReference>
<reference evidence="2 3" key="1">
    <citation type="journal article" date="2015" name="BMC Genomics">
        <title>The genome of the truffle-parasite Tolypocladium ophioglossoides and the evolution of antifungal peptaibiotics.</title>
        <authorList>
            <person name="Quandt C.A."/>
            <person name="Bushley K.E."/>
            <person name="Spatafora J.W."/>
        </authorList>
    </citation>
    <scope>NUCLEOTIDE SEQUENCE [LARGE SCALE GENOMIC DNA]</scope>
    <source>
        <strain evidence="2 3">CBS 100239</strain>
    </source>
</reference>
<dbReference type="Proteomes" id="UP000036947">
    <property type="component" value="Unassembled WGS sequence"/>
</dbReference>
<feature type="domain" description="Porphobilinogen deaminase N-terminal" evidence="1">
    <location>
        <begin position="1"/>
        <end position="30"/>
    </location>
</feature>
<dbReference type="GO" id="GO:0004418">
    <property type="term" value="F:hydroxymethylbilane synthase activity"/>
    <property type="evidence" value="ECO:0007669"/>
    <property type="project" value="InterPro"/>
</dbReference>
<feature type="non-terminal residue" evidence="2">
    <location>
        <position position="30"/>
    </location>
</feature>
<evidence type="ECO:0000313" key="3">
    <source>
        <dbReference type="Proteomes" id="UP000036947"/>
    </source>
</evidence>
<evidence type="ECO:0000313" key="2">
    <source>
        <dbReference type="EMBL" id="KND94267.1"/>
    </source>
</evidence>
<name>A0A0L0NJG0_TOLOC</name>
<dbReference type="InterPro" id="IPR022417">
    <property type="entry name" value="Porphobilin_deaminase_N"/>
</dbReference>
<protein>
    <recommendedName>
        <fullName evidence="1">Porphobilinogen deaminase N-terminal domain-containing protein</fullName>
    </recommendedName>
</protein>
<accession>A0A0L0NJG0</accession>
<dbReference type="AlphaFoldDB" id="A0A0L0NJG0"/>
<comment type="caution">
    <text evidence="2">The sequence shown here is derived from an EMBL/GenBank/DDBJ whole genome shotgun (WGS) entry which is preliminary data.</text>
</comment>
<evidence type="ECO:0000259" key="1">
    <source>
        <dbReference type="Pfam" id="PF01379"/>
    </source>
</evidence>
<organism evidence="2 3">
    <name type="scientific">Tolypocladium ophioglossoides (strain CBS 100239)</name>
    <name type="common">Snaketongue truffleclub</name>
    <name type="synonym">Elaphocordyceps ophioglossoides</name>
    <dbReference type="NCBI Taxonomy" id="1163406"/>
    <lineage>
        <taxon>Eukaryota</taxon>
        <taxon>Fungi</taxon>
        <taxon>Dikarya</taxon>
        <taxon>Ascomycota</taxon>
        <taxon>Pezizomycotina</taxon>
        <taxon>Sordariomycetes</taxon>
        <taxon>Hypocreomycetidae</taxon>
        <taxon>Hypocreales</taxon>
        <taxon>Ophiocordycipitaceae</taxon>
        <taxon>Tolypocladium</taxon>
    </lineage>
</organism>
<keyword evidence="3" id="KW-1185">Reference proteome</keyword>